<name>A0A8C0Z9E0_CYACU</name>
<proteinExistence type="predicted"/>
<dbReference type="InterPro" id="IPR008753">
    <property type="entry name" value="Peptidase_M13_N"/>
</dbReference>
<dbReference type="PANTHER" id="PTHR11733:SF195">
    <property type="entry name" value="ENDOTHELIN-CONVERTING ENZYME-LIKE 1"/>
    <property type="match status" value="1"/>
</dbReference>
<keyword evidence="1" id="KW-0812">Transmembrane</keyword>
<dbReference type="InterPro" id="IPR000718">
    <property type="entry name" value="Peptidase_M13"/>
</dbReference>
<organism evidence="3 4">
    <name type="scientific">Cyanistes caeruleus</name>
    <name type="common">Eurasian blue tit</name>
    <name type="synonym">Parus caeruleus</name>
    <dbReference type="NCBI Taxonomy" id="156563"/>
    <lineage>
        <taxon>Eukaryota</taxon>
        <taxon>Metazoa</taxon>
        <taxon>Chordata</taxon>
        <taxon>Craniata</taxon>
        <taxon>Vertebrata</taxon>
        <taxon>Euteleostomi</taxon>
        <taxon>Archelosauria</taxon>
        <taxon>Archosauria</taxon>
        <taxon>Dinosauria</taxon>
        <taxon>Saurischia</taxon>
        <taxon>Theropoda</taxon>
        <taxon>Coelurosauria</taxon>
        <taxon>Aves</taxon>
        <taxon>Neognathae</taxon>
        <taxon>Neoaves</taxon>
        <taxon>Telluraves</taxon>
        <taxon>Australaves</taxon>
        <taxon>Passeriformes</taxon>
        <taxon>Paridae</taxon>
        <taxon>Cyanistes</taxon>
    </lineage>
</organism>
<dbReference type="GO" id="GO:0005886">
    <property type="term" value="C:plasma membrane"/>
    <property type="evidence" value="ECO:0007669"/>
    <property type="project" value="TreeGrafter"/>
</dbReference>
<sequence>MEKTYSLTAHYDEFQEVKYVSKYQSGTLPNGFALQLGAGAKKRRGGLPRWSRREVCLLSGLVFAAGLCVILTCMLVLKYLAAEGDSYCMEGCQEKKAFLRASRFLSANMDATIDPCQDFYSFACGGWLRRHGIPEDKLVYGTIGAIAEQNEAKLRALLSRPVRRRARASAERKVKEFFRSCLDRAEIDRLGPRPMLEVIGECGGWDAPPDRRDINELLYKTQGVYSAAVLFSLTVSLDERNTSRYVIRVRAPCPCGCPLPRPPTSAAATSPMSLPSLQRHWVPVHWVGLAIADGRGGDPSCPWGPSCLPSMGPPVSGCSGVRVAPPGPGW</sequence>
<dbReference type="Proteomes" id="UP000694410">
    <property type="component" value="Unplaced"/>
</dbReference>
<accession>A0A8C0Z9E0</accession>
<evidence type="ECO:0000256" key="1">
    <source>
        <dbReference type="SAM" id="Phobius"/>
    </source>
</evidence>
<dbReference type="SUPFAM" id="SSF55486">
    <property type="entry name" value="Metalloproteases ('zincins'), catalytic domain"/>
    <property type="match status" value="1"/>
</dbReference>
<keyword evidence="4" id="KW-1185">Reference proteome</keyword>
<evidence type="ECO:0000313" key="3">
    <source>
        <dbReference type="Ensembl" id="ENSCCEP00000004050.1"/>
    </source>
</evidence>
<dbReference type="AlphaFoldDB" id="A0A8C0Z9E0"/>
<reference evidence="3" key="1">
    <citation type="submission" date="2025-08" db="UniProtKB">
        <authorList>
            <consortium name="Ensembl"/>
        </authorList>
    </citation>
    <scope>IDENTIFICATION</scope>
</reference>
<dbReference type="InterPro" id="IPR024079">
    <property type="entry name" value="MetalloPept_cat_dom_sf"/>
</dbReference>
<dbReference type="InterPro" id="IPR042089">
    <property type="entry name" value="Peptidase_M13_dom_2"/>
</dbReference>
<reference evidence="3" key="2">
    <citation type="submission" date="2025-09" db="UniProtKB">
        <authorList>
            <consortium name="Ensembl"/>
        </authorList>
    </citation>
    <scope>IDENTIFICATION</scope>
</reference>
<dbReference type="GO" id="GO:0004222">
    <property type="term" value="F:metalloendopeptidase activity"/>
    <property type="evidence" value="ECO:0007669"/>
    <property type="project" value="InterPro"/>
</dbReference>
<dbReference type="Gene3D" id="1.10.1380.10">
    <property type="entry name" value="Neutral endopeptidase , domain2"/>
    <property type="match status" value="1"/>
</dbReference>
<dbReference type="PANTHER" id="PTHR11733">
    <property type="entry name" value="ZINC METALLOPROTEASE FAMILY M13 NEPRILYSIN-RELATED"/>
    <property type="match status" value="1"/>
</dbReference>
<dbReference type="Ensembl" id="ENSCCET00000006780.1">
    <property type="protein sequence ID" value="ENSCCEP00000004050.1"/>
    <property type="gene ID" value="ENSCCEG00000004515.1"/>
</dbReference>
<evidence type="ECO:0000313" key="4">
    <source>
        <dbReference type="Proteomes" id="UP000694410"/>
    </source>
</evidence>
<feature type="transmembrane region" description="Helical" evidence="1">
    <location>
        <begin position="55"/>
        <end position="80"/>
    </location>
</feature>
<evidence type="ECO:0000259" key="2">
    <source>
        <dbReference type="Pfam" id="PF05649"/>
    </source>
</evidence>
<feature type="domain" description="Peptidase M13 N-terminal" evidence="2">
    <location>
        <begin position="115"/>
        <end position="252"/>
    </location>
</feature>
<dbReference type="PROSITE" id="PS51885">
    <property type="entry name" value="NEPRILYSIN"/>
    <property type="match status" value="1"/>
</dbReference>
<keyword evidence="1" id="KW-0472">Membrane</keyword>
<dbReference type="Gene3D" id="3.40.390.10">
    <property type="entry name" value="Collagenase (Catalytic Domain)"/>
    <property type="match status" value="1"/>
</dbReference>
<keyword evidence="1" id="KW-1133">Transmembrane helix</keyword>
<protein>
    <recommendedName>
        <fullName evidence="2">Peptidase M13 N-terminal domain-containing protein</fullName>
    </recommendedName>
</protein>
<dbReference type="GO" id="GO:0016485">
    <property type="term" value="P:protein processing"/>
    <property type="evidence" value="ECO:0007669"/>
    <property type="project" value="TreeGrafter"/>
</dbReference>
<dbReference type="Pfam" id="PF05649">
    <property type="entry name" value="Peptidase_M13_N"/>
    <property type="match status" value="1"/>
</dbReference>